<reference evidence="3" key="1">
    <citation type="journal article" date="2017" name="Nat. Microbiol.">
        <title>Global analysis of biosynthetic gene clusters reveals vast potential of secondary metabolite production in Penicillium species.</title>
        <authorList>
            <person name="Nielsen J.C."/>
            <person name="Grijseels S."/>
            <person name="Prigent S."/>
            <person name="Ji B."/>
            <person name="Dainat J."/>
            <person name="Nielsen K.F."/>
            <person name="Frisvad J.C."/>
            <person name="Workman M."/>
            <person name="Nielsen J."/>
        </authorList>
    </citation>
    <scope>NUCLEOTIDE SEQUENCE [LARGE SCALE GENOMIC DNA]</scope>
    <source>
        <strain evidence="3">IBT 14082</strain>
    </source>
</reference>
<name>A0A1V6SBX3_9EURO</name>
<proteinExistence type="predicted"/>
<dbReference type="OrthoDB" id="3050608at2759"/>
<protein>
    <submittedName>
        <fullName evidence="2">Uncharacterized protein</fullName>
    </submittedName>
</protein>
<comment type="caution">
    <text evidence="2">The sequence shown here is derived from an EMBL/GenBank/DDBJ whole genome shotgun (WGS) entry which is preliminary data.</text>
</comment>
<feature type="compositionally biased region" description="Basic and acidic residues" evidence="1">
    <location>
        <begin position="58"/>
        <end position="83"/>
    </location>
</feature>
<evidence type="ECO:0000313" key="3">
    <source>
        <dbReference type="Proteomes" id="UP000191342"/>
    </source>
</evidence>
<evidence type="ECO:0000256" key="1">
    <source>
        <dbReference type="SAM" id="MobiDB-lite"/>
    </source>
</evidence>
<accession>A0A1V6SBX3</accession>
<keyword evidence="3" id="KW-1185">Reference proteome</keyword>
<dbReference type="AlphaFoldDB" id="A0A1V6SBX3"/>
<dbReference type="Proteomes" id="UP000191342">
    <property type="component" value="Unassembled WGS sequence"/>
</dbReference>
<gene>
    <name evidence="2" type="ORF">PENFLA_c073G01502</name>
</gene>
<evidence type="ECO:0000313" key="2">
    <source>
        <dbReference type="EMBL" id="OQE11290.1"/>
    </source>
</evidence>
<dbReference type="EMBL" id="MLQL01000073">
    <property type="protein sequence ID" value="OQE11290.1"/>
    <property type="molecule type" value="Genomic_DNA"/>
</dbReference>
<sequence>MDKLSGLANKLGGNKGQEYLDKGELQCLNTGALDFNLTTTGINAAEQKFGGGQGGSDPSKKVTDAGREQMDKVGKGVPDKFSQ</sequence>
<feature type="region of interest" description="Disordered" evidence="1">
    <location>
        <begin position="46"/>
        <end position="83"/>
    </location>
</feature>
<organism evidence="2 3">
    <name type="scientific">Penicillium flavigenum</name>
    <dbReference type="NCBI Taxonomy" id="254877"/>
    <lineage>
        <taxon>Eukaryota</taxon>
        <taxon>Fungi</taxon>
        <taxon>Dikarya</taxon>
        <taxon>Ascomycota</taxon>
        <taxon>Pezizomycotina</taxon>
        <taxon>Eurotiomycetes</taxon>
        <taxon>Eurotiomycetidae</taxon>
        <taxon>Eurotiales</taxon>
        <taxon>Aspergillaceae</taxon>
        <taxon>Penicillium</taxon>
    </lineage>
</organism>